<dbReference type="RefSeq" id="WP_078690118.1">
    <property type="nucleotide sequence ID" value="NZ_CADDYD010000006.1"/>
</dbReference>
<reference evidence="1" key="1">
    <citation type="submission" date="2013-11" db="EMBL/GenBank/DDBJ databases">
        <authorList>
            <person name="GENOMES U."/>
        </authorList>
    </citation>
    <scope>NUCLEOTIDE SEQUENCE</scope>
    <source>
        <strain evidence="1">MVT06</strain>
    </source>
</reference>
<dbReference type="AlphaFoldDB" id="A0A024LS79"/>
<protein>
    <submittedName>
        <fullName evidence="1">FlgN protein</fullName>
    </submittedName>
</protein>
<sequence length="147" mass="16628">MSVAQCDDENVALKTKVLNNDLIGRDWAITKFMAAVKGLTEVVDYESNMLESHGVPDYEEVNLRKTRGLRDLNQSMKDVMRYLDQDVENKIESLLSDLQGKLQRNSELLQVHLEAVKELSQIMQTVARAEETDGTYDPVLVNAGSRK</sequence>
<evidence type="ECO:0000313" key="1">
    <source>
        <dbReference type="EMBL" id="CDP80566.1"/>
    </source>
</evidence>
<name>A0A024LS79_9HYPH</name>
<accession>A0A024LS79</accession>
<gene>
    <name evidence="1" type="ORF">BN1046_01509</name>
</gene>
<dbReference type="EMBL" id="HG977197">
    <property type="protein sequence ID" value="CDP80566.1"/>
    <property type="molecule type" value="Genomic_DNA"/>
</dbReference>
<proteinExistence type="predicted"/>
<organism evidence="1">
    <name type="scientific">Bartonella schoenbuchensis</name>
    <dbReference type="NCBI Taxonomy" id="165694"/>
    <lineage>
        <taxon>Bacteria</taxon>
        <taxon>Pseudomonadati</taxon>
        <taxon>Pseudomonadota</taxon>
        <taxon>Alphaproteobacteria</taxon>
        <taxon>Hyphomicrobiales</taxon>
        <taxon>Bartonellaceae</taxon>
        <taxon>Bartonella</taxon>
    </lineage>
</organism>
<reference evidence="1" key="2">
    <citation type="submission" date="2014-05" db="EMBL/GenBank/DDBJ databases">
        <title>Genome sequencing of Bartonella spp. isolated from human blood.</title>
        <authorList>
            <person name="Raoult D."/>
        </authorList>
    </citation>
    <scope>NUCLEOTIDE SEQUENCE</scope>
    <source>
        <strain evidence="1">MVT06</strain>
    </source>
</reference>